<dbReference type="InterPro" id="IPR024038">
    <property type="entry name" value="MYXO-CTERM"/>
</dbReference>
<keyword evidence="2" id="KW-0732">Signal</keyword>
<dbReference type="InterPro" id="IPR013783">
    <property type="entry name" value="Ig-like_fold"/>
</dbReference>
<dbReference type="Gene3D" id="2.60.40.10">
    <property type="entry name" value="Immunoglobulins"/>
    <property type="match status" value="1"/>
</dbReference>
<reference evidence="3 4" key="1">
    <citation type="submission" date="2019-10" db="EMBL/GenBank/DDBJ databases">
        <title>A soil myxobacterium in the family Polyangiaceae.</title>
        <authorList>
            <person name="Li Y."/>
            <person name="Wang J."/>
        </authorList>
    </citation>
    <scope>NUCLEOTIDE SEQUENCE [LARGE SCALE GENOMIC DNA]</scope>
    <source>
        <strain evidence="3 4">DSM 14734</strain>
    </source>
</reference>
<evidence type="ECO:0000313" key="4">
    <source>
        <dbReference type="Proteomes" id="UP000440224"/>
    </source>
</evidence>
<dbReference type="InterPro" id="IPR051172">
    <property type="entry name" value="Chlamydia_OmcB"/>
</dbReference>
<accession>A0A6N7PN98</accession>
<feature type="signal peptide" evidence="2">
    <location>
        <begin position="1"/>
        <end position="23"/>
    </location>
</feature>
<dbReference type="EMBL" id="WJIE01000004">
    <property type="protein sequence ID" value="MRG93389.1"/>
    <property type="molecule type" value="Genomic_DNA"/>
</dbReference>
<dbReference type="OrthoDB" id="134475at2"/>
<evidence type="ECO:0000256" key="1">
    <source>
        <dbReference type="SAM" id="MobiDB-lite"/>
    </source>
</evidence>
<organism evidence="3 4">
    <name type="scientific">Polyangium spumosum</name>
    <dbReference type="NCBI Taxonomy" id="889282"/>
    <lineage>
        <taxon>Bacteria</taxon>
        <taxon>Pseudomonadati</taxon>
        <taxon>Myxococcota</taxon>
        <taxon>Polyangia</taxon>
        <taxon>Polyangiales</taxon>
        <taxon>Polyangiaceae</taxon>
        <taxon>Polyangium</taxon>
    </lineage>
</organism>
<comment type="caution">
    <text evidence="3">The sequence shown here is derived from an EMBL/GenBank/DDBJ whole genome shotgun (WGS) entry which is preliminary data.</text>
</comment>
<dbReference type="NCBIfam" id="TIGR03901">
    <property type="entry name" value="MYXO-CTERM"/>
    <property type="match status" value="1"/>
</dbReference>
<proteinExistence type="predicted"/>
<evidence type="ECO:0008006" key="5">
    <source>
        <dbReference type="Google" id="ProtNLM"/>
    </source>
</evidence>
<evidence type="ECO:0000313" key="3">
    <source>
        <dbReference type="EMBL" id="MRG93389.1"/>
    </source>
</evidence>
<evidence type="ECO:0000256" key="2">
    <source>
        <dbReference type="SAM" id="SignalP"/>
    </source>
</evidence>
<feature type="chain" id="PRO_5026765161" description="DUF11 domain-containing protein" evidence="2">
    <location>
        <begin position="24"/>
        <end position="603"/>
    </location>
</feature>
<dbReference type="RefSeq" id="WP_153820225.1">
    <property type="nucleotide sequence ID" value="NZ_WJIE01000004.1"/>
</dbReference>
<gene>
    <name evidence="3" type="ORF">GF068_15925</name>
</gene>
<sequence>MKLRVPLLLAFACAALAPATAAAQQLRFTATVPGGIAGTGNTLGLSKATNVNGPGDRDSIGAFISLGNSVDEPVDAANPWPMGTTADWTMNGSSAVLSLPEAEVLYAELLWGGSYDYGGENVTSMLDTAVTLAANGSTMMVAPDPTTALTLNETAQSGFAVRYYMRSADVTDFVKQAGKGTYEVSGVPATQASSINNLNAAGWTLVVAYRDEGVPMRNLSVFVGGSFVDENTTQDYTVSGFCAPPAGLVEGTVVVSAIEGDANFVGDQLRIAPTAAGPFVNLSGPNNPSDNFFCSQINDADGNLDTQGSFGDRNQDAIGGTNVSGGRQGWDVTTVPLSSQDGQLQNGQSSAVIRTLTTGDSYAPILAAFSIDVNAPDFKGVASSVIDAPPSVALGDTFTVTAILANNGDVAAEQIDFSLPLEASLGLVSFAVDGTPGDASGNPVDAAKVTAGVPVGDLPAGQSKTVTLELEVKGAPALAGFFLKAKWGYGFEVCPNQPLVTESFSQSKLVQYAGGGGAGGAGGGGVGGAGGAGGEGGGVGGEGGEGGRGGAGGAATGGGDGGVGEAASCDCSVPGQSAPAGGAAAALGLLALAALRGSRRRGR</sequence>
<protein>
    <recommendedName>
        <fullName evidence="5">DUF11 domain-containing protein</fullName>
    </recommendedName>
</protein>
<dbReference type="AlphaFoldDB" id="A0A6N7PN98"/>
<name>A0A6N7PN98_9BACT</name>
<keyword evidence="4" id="KW-1185">Reference proteome</keyword>
<dbReference type="PANTHER" id="PTHR34819">
    <property type="entry name" value="LARGE CYSTEINE-RICH PERIPLASMIC PROTEIN OMCB"/>
    <property type="match status" value="1"/>
</dbReference>
<dbReference type="Proteomes" id="UP000440224">
    <property type="component" value="Unassembled WGS sequence"/>
</dbReference>
<feature type="region of interest" description="Disordered" evidence="1">
    <location>
        <begin position="536"/>
        <end position="555"/>
    </location>
</feature>
<dbReference type="PANTHER" id="PTHR34819:SF3">
    <property type="entry name" value="CELL SURFACE PROTEIN"/>
    <property type="match status" value="1"/>
</dbReference>